<dbReference type="RefSeq" id="WP_245877799.1">
    <property type="nucleotide sequence ID" value="NZ_OCNH01000001.1"/>
</dbReference>
<dbReference type="Gene3D" id="3.40.50.150">
    <property type="entry name" value="Vaccinia Virus protein VP39"/>
    <property type="match status" value="1"/>
</dbReference>
<dbReference type="EMBL" id="OCNH01000001">
    <property type="protein sequence ID" value="SOD82977.1"/>
    <property type="molecule type" value="Genomic_DNA"/>
</dbReference>
<dbReference type="Proteomes" id="UP000219452">
    <property type="component" value="Unassembled WGS sequence"/>
</dbReference>
<gene>
    <name evidence="2" type="ORF">SAMN06269250_2321</name>
</gene>
<dbReference type="AlphaFoldDB" id="A0A286FI86"/>
<feature type="domain" description="Methyltransferase type 11" evidence="1">
    <location>
        <begin position="85"/>
        <end position="145"/>
    </location>
</feature>
<evidence type="ECO:0000313" key="2">
    <source>
        <dbReference type="EMBL" id="SOD82977.1"/>
    </source>
</evidence>
<keyword evidence="2" id="KW-0808">Transferase</keyword>
<accession>A0A286FI86</accession>
<dbReference type="InterPro" id="IPR013216">
    <property type="entry name" value="Methyltransf_11"/>
</dbReference>
<dbReference type="Pfam" id="PF08241">
    <property type="entry name" value="Methyltransf_11"/>
    <property type="match status" value="1"/>
</dbReference>
<dbReference type="CDD" id="cd02440">
    <property type="entry name" value="AdoMet_MTases"/>
    <property type="match status" value="1"/>
</dbReference>
<evidence type="ECO:0000313" key="3">
    <source>
        <dbReference type="Proteomes" id="UP000219452"/>
    </source>
</evidence>
<dbReference type="SUPFAM" id="SSF53335">
    <property type="entry name" value="S-adenosyl-L-methionine-dependent methyltransferases"/>
    <property type="match status" value="1"/>
</dbReference>
<protein>
    <submittedName>
        <fullName evidence="2">Methyltransferase domain-containing protein</fullName>
    </submittedName>
</protein>
<proteinExistence type="predicted"/>
<sequence length="234" mass="26021">MRWLKQLGLYTAFTPPVGQVQFGDLNRTTPFSTEFGYDRGGPVDRYYIESFLQKQAGNIKGRVLEIGDNEYTLRFGGQQVTKSDVLHIHSNNPIATIVGDLSNAPHIPDNSFDCIVLTQTLHLIYKAQDALKTCERILKPGGILLLTSPGISQIASDEWQSTWFWSFTATSMRRMLGEVFPPANIEIEQYGNVFVATSFLYGVGVSEVSKEQLAAKDPNYPVIITAKVIKPSIS</sequence>
<name>A0A286FI86_9BACT</name>
<dbReference type="GO" id="GO:0008757">
    <property type="term" value="F:S-adenosylmethionine-dependent methyltransferase activity"/>
    <property type="evidence" value="ECO:0007669"/>
    <property type="project" value="InterPro"/>
</dbReference>
<dbReference type="InterPro" id="IPR029063">
    <property type="entry name" value="SAM-dependent_MTases_sf"/>
</dbReference>
<dbReference type="GO" id="GO:0032259">
    <property type="term" value="P:methylation"/>
    <property type="evidence" value="ECO:0007669"/>
    <property type="project" value="UniProtKB-KW"/>
</dbReference>
<reference evidence="3" key="1">
    <citation type="submission" date="2017-09" db="EMBL/GenBank/DDBJ databases">
        <authorList>
            <person name="Varghese N."/>
            <person name="Submissions S."/>
        </authorList>
    </citation>
    <scope>NUCLEOTIDE SEQUENCE [LARGE SCALE GENOMIC DNA]</scope>
    <source>
        <strain evidence="3">DSM 29961</strain>
    </source>
</reference>
<evidence type="ECO:0000259" key="1">
    <source>
        <dbReference type="Pfam" id="PF08241"/>
    </source>
</evidence>
<keyword evidence="2" id="KW-0489">Methyltransferase</keyword>
<organism evidence="2 3">
    <name type="scientific">Spirosoma fluviale</name>
    <dbReference type="NCBI Taxonomy" id="1597977"/>
    <lineage>
        <taxon>Bacteria</taxon>
        <taxon>Pseudomonadati</taxon>
        <taxon>Bacteroidota</taxon>
        <taxon>Cytophagia</taxon>
        <taxon>Cytophagales</taxon>
        <taxon>Cytophagaceae</taxon>
        <taxon>Spirosoma</taxon>
    </lineage>
</organism>
<keyword evidence="3" id="KW-1185">Reference proteome</keyword>